<proteinExistence type="evidence at transcript level"/>
<reference evidence="2" key="1">
    <citation type="journal article" date="2015" name="Insect Biochem. Mol. Biol.">
        <title>An insight into the sialome of the horse fly, Tabanus bromius.</title>
        <authorList>
            <person name="Ribeiro J.M."/>
            <person name="Kazimirova M."/>
            <person name="Takac P."/>
            <person name="Andersen J.F."/>
            <person name="Francischetti I.M."/>
        </authorList>
    </citation>
    <scope>NUCLEOTIDE SEQUENCE</scope>
</reference>
<feature type="region of interest" description="Disordered" evidence="1">
    <location>
        <begin position="47"/>
        <end position="185"/>
    </location>
</feature>
<feature type="compositionally biased region" description="Low complexity" evidence="1">
    <location>
        <begin position="52"/>
        <end position="65"/>
    </location>
</feature>
<feature type="compositionally biased region" description="Basic residues" evidence="1">
    <location>
        <begin position="138"/>
        <end position="178"/>
    </location>
</feature>
<feature type="compositionally biased region" description="Low complexity" evidence="1">
    <location>
        <begin position="111"/>
        <end position="120"/>
    </location>
</feature>
<dbReference type="AlphaFoldDB" id="A0A0K8TK67"/>
<organism evidence="2">
    <name type="scientific">Tabanus bromius</name>
    <name type="common">Band-eyed brown horse fly</name>
    <dbReference type="NCBI Taxonomy" id="304241"/>
    <lineage>
        <taxon>Eukaryota</taxon>
        <taxon>Metazoa</taxon>
        <taxon>Ecdysozoa</taxon>
        <taxon>Arthropoda</taxon>
        <taxon>Hexapoda</taxon>
        <taxon>Insecta</taxon>
        <taxon>Pterygota</taxon>
        <taxon>Neoptera</taxon>
        <taxon>Endopterygota</taxon>
        <taxon>Diptera</taxon>
        <taxon>Brachycera</taxon>
        <taxon>Tabanomorpha</taxon>
        <taxon>Tabanoidea</taxon>
        <taxon>Tabanidae</taxon>
        <taxon>Tabanus</taxon>
    </lineage>
</organism>
<evidence type="ECO:0000256" key="1">
    <source>
        <dbReference type="SAM" id="MobiDB-lite"/>
    </source>
</evidence>
<feature type="non-terminal residue" evidence="2">
    <location>
        <position position="1"/>
    </location>
</feature>
<accession>A0A0K8TK67</accession>
<evidence type="ECO:0000313" key="2">
    <source>
        <dbReference type="EMBL" id="JAI14637.1"/>
    </source>
</evidence>
<protein>
    <submittedName>
        <fullName evidence="2">Putative ring finger protein</fullName>
    </submittedName>
</protein>
<feature type="region of interest" description="Disordered" evidence="1">
    <location>
        <begin position="1"/>
        <end position="31"/>
    </location>
</feature>
<name>A0A0K8TK67_TABBR</name>
<dbReference type="EMBL" id="GDAI01002966">
    <property type="protein sequence ID" value="JAI14637.1"/>
    <property type="molecule type" value="mRNA"/>
</dbReference>
<sequence length="453" mass="51733">RHPTSSGLLDRHMHYEGTSSRNSELHVDTRPGMMEMQRPMNMNRDRISPQYHNVHNGSSSNHSNHQTPSPTYCPDHGIKSDSPSRKRRRISRLPSQSPPAAWEQRRSPRNQHSQQVQIQQGSPPLRRPRLREQQQQQHHPHQNQHLHQHQHQQQHQHQHQQQHHNQHHNQHQQQHHQHQQQQQRSWEPIPTILQQASPPQHQAPPPLMVDINQVPVSLPLRHDHIWTYPTGPHTPICAYSAPPPRIPHCQVHGVYSQPFAQTCNLGGHHFGGFTSTAAPIAVPQPHQPSYQHAHITQPRPEGISLDSLDHAGPSSIHVSPLAAHLHSTAQMAQVSPPQPIFIPTETRRPITTPARRYARFHWAQHPGHHRHPLHQTPQAMGSAPTVQLQTTGIINTGFLLNFFSTILPLSPYGQHELSSPDSNETENYEALLSLDNHKSKKQIINLYKMAGEL</sequence>